<feature type="transmembrane region" description="Helical" evidence="7">
    <location>
        <begin position="24"/>
        <end position="47"/>
    </location>
</feature>
<dbReference type="InterPro" id="IPR017871">
    <property type="entry name" value="ABC_transporter-like_CS"/>
</dbReference>
<dbReference type="Gene3D" id="3.40.50.300">
    <property type="entry name" value="P-loop containing nucleotide triphosphate hydrolases"/>
    <property type="match status" value="1"/>
</dbReference>
<dbReference type="InterPro" id="IPR011527">
    <property type="entry name" value="ABC1_TM_dom"/>
</dbReference>
<accession>A0A6J4KUS2</accession>
<dbReference type="Pfam" id="PF00005">
    <property type="entry name" value="ABC_tran"/>
    <property type="match status" value="1"/>
</dbReference>
<reference evidence="10" key="1">
    <citation type="submission" date="2020-02" db="EMBL/GenBank/DDBJ databases">
        <authorList>
            <person name="Meier V. D."/>
        </authorList>
    </citation>
    <scope>NUCLEOTIDE SEQUENCE</scope>
    <source>
        <strain evidence="10">AVDCRST_MAG56</strain>
    </source>
</reference>
<keyword evidence="4" id="KW-0067">ATP-binding</keyword>
<dbReference type="SUPFAM" id="SSF90123">
    <property type="entry name" value="ABC transporter transmembrane region"/>
    <property type="match status" value="1"/>
</dbReference>
<dbReference type="GO" id="GO:0034040">
    <property type="term" value="F:ATPase-coupled lipid transmembrane transporter activity"/>
    <property type="evidence" value="ECO:0007669"/>
    <property type="project" value="TreeGrafter"/>
</dbReference>
<dbReference type="InterPro" id="IPR039421">
    <property type="entry name" value="Type_1_exporter"/>
</dbReference>
<name>A0A6J4KUS2_9SPHI</name>
<dbReference type="CDD" id="cd07346">
    <property type="entry name" value="ABC_6TM_exporters"/>
    <property type="match status" value="1"/>
</dbReference>
<dbReference type="PROSITE" id="PS50929">
    <property type="entry name" value="ABC_TM1F"/>
    <property type="match status" value="1"/>
</dbReference>
<protein>
    <submittedName>
        <fullName evidence="10">ABC-type multidrug transport system ATPase and permease component-like protein</fullName>
    </submittedName>
</protein>
<feature type="domain" description="ABC transporter" evidence="8">
    <location>
        <begin position="343"/>
        <end position="583"/>
    </location>
</feature>
<evidence type="ECO:0000313" key="10">
    <source>
        <dbReference type="EMBL" id="CAA9315283.1"/>
    </source>
</evidence>
<dbReference type="GO" id="GO:0005886">
    <property type="term" value="C:plasma membrane"/>
    <property type="evidence" value="ECO:0007669"/>
    <property type="project" value="UniProtKB-SubCell"/>
</dbReference>
<evidence type="ECO:0000256" key="3">
    <source>
        <dbReference type="ARBA" id="ARBA00022741"/>
    </source>
</evidence>
<dbReference type="SUPFAM" id="SSF52540">
    <property type="entry name" value="P-loop containing nucleoside triphosphate hydrolases"/>
    <property type="match status" value="1"/>
</dbReference>
<dbReference type="Pfam" id="PF00664">
    <property type="entry name" value="ABC_membrane"/>
    <property type="match status" value="1"/>
</dbReference>
<evidence type="ECO:0000256" key="1">
    <source>
        <dbReference type="ARBA" id="ARBA00004651"/>
    </source>
</evidence>
<dbReference type="Gene3D" id="1.20.1560.10">
    <property type="entry name" value="ABC transporter type 1, transmembrane domain"/>
    <property type="match status" value="1"/>
</dbReference>
<dbReference type="InterPro" id="IPR003593">
    <property type="entry name" value="AAA+_ATPase"/>
</dbReference>
<proteinExistence type="predicted"/>
<feature type="transmembrane region" description="Helical" evidence="7">
    <location>
        <begin position="59"/>
        <end position="79"/>
    </location>
</feature>
<feature type="transmembrane region" description="Helical" evidence="7">
    <location>
        <begin position="150"/>
        <end position="180"/>
    </location>
</feature>
<evidence type="ECO:0000256" key="6">
    <source>
        <dbReference type="ARBA" id="ARBA00023136"/>
    </source>
</evidence>
<evidence type="ECO:0000256" key="7">
    <source>
        <dbReference type="SAM" id="Phobius"/>
    </source>
</evidence>
<feature type="transmembrane region" description="Helical" evidence="7">
    <location>
        <begin position="249"/>
        <end position="269"/>
    </location>
</feature>
<keyword evidence="5 7" id="KW-1133">Transmembrane helix</keyword>
<evidence type="ECO:0000259" key="9">
    <source>
        <dbReference type="PROSITE" id="PS50929"/>
    </source>
</evidence>
<evidence type="ECO:0000256" key="2">
    <source>
        <dbReference type="ARBA" id="ARBA00022692"/>
    </source>
</evidence>
<feature type="domain" description="ABC transmembrane type-1" evidence="9">
    <location>
        <begin position="29"/>
        <end position="309"/>
    </location>
</feature>
<dbReference type="EMBL" id="CADCTQ010000543">
    <property type="protein sequence ID" value="CAA9315283.1"/>
    <property type="molecule type" value="Genomic_DNA"/>
</dbReference>
<evidence type="ECO:0000256" key="5">
    <source>
        <dbReference type="ARBA" id="ARBA00022989"/>
    </source>
</evidence>
<dbReference type="SMART" id="SM00382">
    <property type="entry name" value="AAA"/>
    <property type="match status" value="1"/>
</dbReference>
<keyword evidence="2 7" id="KW-0812">Transmembrane</keyword>
<dbReference type="InterPro" id="IPR003439">
    <property type="entry name" value="ABC_transporter-like_ATP-bd"/>
</dbReference>
<dbReference type="GO" id="GO:0140359">
    <property type="term" value="F:ABC-type transporter activity"/>
    <property type="evidence" value="ECO:0007669"/>
    <property type="project" value="InterPro"/>
</dbReference>
<dbReference type="GO" id="GO:0016887">
    <property type="term" value="F:ATP hydrolysis activity"/>
    <property type="evidence" value="ECO:0007669"/>
    <property type="project" value="InterPro"/>
</dbReference>
<dbReference type="PROSITE" id="PS50893">
    <property type="entry name" value="ABC_TRANSPORTER_2"/>
    <property type="match status" value="1"/>
</dbReference>
<dbReference type="InterPro" id="IPR036640">
    <property type="entry name" value="ABC1_TM_sf"/>
</dbReference>
<evidence type="ECO:0000256" key="4">
    <source>
        <dbReference type="ARBA" id="ARBA00022840"/>
    </source>
</evidence>
<evidence type="ECO:0000259" key="8">
    <source>
        <dbReference type="PROSITE" id="PS50893"/>
    </source>
</evidence>
<dbReference type="PANTHER" id="PTHR24221">
    <property type="entry name" value="ATP-BINDING CASSETTE SUB-FAMILY B"/>
    <property type="match status" value="1"/>
</dbReference>
<organism evidence="10">
    <name type="scientific">uncultured Cytophagales bacterium</name>
    <dbReference type="NCBI Taxonomy" id="158755"/>
    <lineage>
        <taxon>Bacteria</taxon>
        <taxon>Pseudomonadati</taxon>
        <taxon>Bacteroidota</taxon>
        <taxon>Sphingobacteriia</taxon>
        <taxon>Sphingobacteriales</taxon>
        <taxon>environmental samples</taxon>
    </lineage>
</organism>
<comment type="subcellular location">
    <subcellularLocation>
        <location evidence="1">Cell membrane</location>
        <topology evidence="1">Multi-pass membrane protein</topology>
    </subcellularLocation>
</comment>
<dbReference type="PROSITE" id="PS00211">
    <property type="entry name" value="ABC_TRANSPORTER_1"/>
    <property type="match status" value="1"/>
</dbReference>
<gene>
    <name evidence="10" type="ORF">AVDCRST_MAG56-6587</name>
</gene>
<dbReference type="AlphaFoldDB" id="A0A6J4KUS2"/>
<keyword evidence="3" id="KW-0547">Nucleotide-binding</keyword>
<sequence length="608" mass="69137">MKNPYLSMLATAWRYARHERKRYVLIYGMFVLANLTAAAHPLLYGWFVDSLQRDGDAVMSFAWTYGLGFLGLRVVEWCFHGPARVMERKLAFNVSRNFLDELYHQVLHLPMKWHQDHHTGATINRIQKAYGALKSFFQNGFSYLHALFKFIFSFAAMLYFAPLFGLIGVALGFVTVWVIFKFDKPYIKSLKEVNEKDHKVSSNLFDSLSNILTVITLRLEKRMEGSFMSKVSDVFPAFKRTVTINEWKWFTAQMLIAVIYAVIVVGYVYQNYVPGQTFYMGGLITLLGYVSQFTSVFNDIAAQYTQVTQFNTDVQTARNISEAYEQEHRPEAAGTLPEDWQSLHISNLNFTRQETIPGQKRFAGLRDLNVRIQRGQRIALIGESGCGKSTLLSLLRGLYVPQDGVCVEVDGDIPSDFKSISDTVTLLPQEPEIFENTLRYNITLGLPFSEEEVMEVCEVAQFTEVIRQLPNGLDTVIQEKGANFSGGQRQRLALARGILAARGSSIVLMDEPTSSVDPRTEVQLYNKLFKAFTGKAVISSLHRLHLLTQFDYIYILSAGRVIEEGTFETLRYNSEVFREMWRHQQEEYSEKSVPAPAALAASVAGRVN</sequence>
<keyword evidence="6 7" id="KW-0472">Membrane</keyword>
<dbReference type="GO" id="GO:0005524">
    <property type="term" value="F:ATP binding"/>
    <property type="evidence" value="ECO:0007669"/>
    <property type="project" value="UniProtKB-KW"/>
</dbReference>
<dbReference type="PANTHER" id="PTHR24221:SF248">
    <property type="entry name" value="ABC TRANSPORTER TRANSMEMBRANE REGION"/>
    <property type="match status" value="1"/>
</dbReference>
<dbReference type="InterPro" id="IPR027417">
    <property type="entry name" value="P-loop_NTPase"/>
</dbReference>